<feature type="region of interest" description="Disordered" evidence="1">
    <location>
        <begin position="115"/>
        <end position="184"/>
    </location>
</feature>
<keyword evidence="3" id="KW-1185">Reference proteome</keyword>
<proteinExistence type="predicted"/>
<evidence type="ECO:0000313" key="2">
    <source>
        <dbReference type="EMBL" id="KZT21863.1"/>
    </source>
</evidence>
<dbReference type="Proteomes" id="UP000076761">
    <property type="component" value="Unassembled WGS sequence"/>
</dbReference>
<organism evidence="2 3">
    <name type="scientific">Neolentinus lepideus HHB14362 ss-1</name>
    <dbReference type="NCBI Taxonomy" id="1314782"/>
    <lineage>
        <taxon>Eukaryota</taxon>
        <taxon>Fungi</taxon>
        <taxon>Dikarya</taxon>
        <taxon>Basidiomycota</taxon>
        <taxon>Agaricomycotina</taxon>
        <taxon>Agaricomycetes</taxon>
        <taxon>Gloeophyllales</taxon>
        <taxon>Gloeophyllaceae</taxon>
        <taxon>Neolentinus</taxon>
    </lineage>
</organism>
<dbReference type="EMBL" id="KV425602">
    <property type="protein sequence ID" value="KZT21863.1"/>
    <property type="molecule type" value="Genomic_DNA"/>
</dbReference>
<feature type="compositionally biased region" description="Basic and acidic residues" evidence="1">
    <location>
        <begin position="362"/>
        <end position="377"/>
    </location>
</feature>
<feature type="compositionally biased region" description="Basic and acidic residues" evidence="1">
    <location>
        <begin position="142"/>
        <end position="154"/>
    </location>
</feature>
<feature type="compositionally biased region" description="Basic and acidic residues" evidence="1">
    <location>
        <begin position="166"/>
        <end position="184"/>
    </location>
</feature>
<name>A0A165Q3E6_9AGAM</name>
<reference evidence="2 3" key="1">
    <citation type="journal article" date="2016" name="Mol. Biol. Evol.">
        <title>Comparative Genomics of Early-Diverging Mushroom-Forming Fungi Provides Insights into the Origins of Lignocellulose Decay Capabilities.</title>
        <authorList>
            <person name="Nagy L.G."/>
            <person name="Riley R."/>
            <person name="Tritt A."/>
            <person name="Adam C."/>
            <person name="Daum C."/>
            <person name="Floudas D."/>
            <person name="Sun H."/>
            <person name="Yadav J.S."/>
            <person name="Pangilinan J."/>
            <person name="Larsson K.H."/>
            <person name="Matsuura K."/>
            <person name="Barry K."/>
            <person name="Labutti K."/>
            <person name="Kuo R."/>
            <person name="Ohm R.A."/>
            <person name="Bhattacharya S.S."/>
            <person name="Shirouzu T."/>
            <person name="Yoshinaga Y."/>
            <person name="Martin F.M."/>
            <person name="Grigoriev I.V."/>
            <person name="Hibbett D.S."/>
        </authorList>
    </citation>
    <scope>NUCLEOTIDE SEQUENCE [LARGE SCALE GENOMIC DNA]</scope>
    <source>
        <strain evidence="2 3">HHB14362 ss-1</strain>
    </source>
</reference>
<evidence type="ECO:0000313" key="3">
    <source>
        <dbReference type="Proteomes" id="UP000076761"/>
    </source>
</evidence>
<protein>
    <submittedName>
        <fullName evidence="2">Uncharacterized protein</fullName>
    </submittedName>
</protein>
<accession>A0A165Q3E6</accession>
<sequence length="596" mass="67106">MPIVFDTLASNPHSFIRQCDAATDHRFIARLLPMKQRTSGRGVCLNIASNYMPAQESGHTRLTDFADVDFSVVLSRFQEIVVPLVLSTKFVPIKSEFEVRVLQALGRWCPPLPRGGRGCSRSPTMQREGPAVVRNTQTNERTSVRWRGESKGEVGGEGEDGGGVVKKGEDSDRSESKREGNEGVRANEKIEWEWFAKEKPATAFWHLEFVTGYLQEIHRVREVLSAGRAKTSKYLIDMSMLISRSRGWGGAVATWNTEGQYPGRGLSSQMRWRWIGVVRRNSSLRTDHSGLRNRATLGFSYLLGQVQAQAEITAQKLCVTSTGLPTSSRREDKDPHYRQKVGFMLQVYADVRDMIPERTDVRWRSESKEGSGAGDKRTRLRRSQSTEEGYGAERVQEKDFEVEGWQRQCAVRVVVASDVDSGGKDIYDQTVVTVGDARRLIISPAPRQKRRLAYGGRREFCDDKGDQGWNRNGGRGGNQSQPVTRRIHGGMEGDACVSAWGAQDGKARMTRVDTAQKIYSDSLPRLAPVFFAPPAHYTYHALLITEEYARPSTVFASRGDFHERKKQRIKTKTEEEIVSKRRTWTNTGGDVIWLVP</sequence>
<evidence type="ECO:0000256" key="1">
    <source>
        <dbReference type="SAM" id="MobiDB-lite"/>
    </source>
</evidence>
<dbReference type="InParanoid" id="A0A165Q3E6"/>
<dbReference type="AlphaFoldDB" id="A0A165Q3E6"/>
<gene>
    <name evidence="2" type="ORF">NEOLEDRAFT_1150448</name>
</gene>
<feature type="region of interest" description="Disordered" evidence="1">
    <location>
        <begin position="362"/>
        <end position="394"/>
    </location>
</feature>